<organism evidence="1 2">
    <name type="scientific">Mycena chlorophos</name>
    <name type="common">Agaric fungus</name>
    <name type="synonym">Agaricus chlorophos</name>
    <dbReference type="NCBI Taxonomy" id="658473"/>
    <lineage>
        <taxon>Eukaryota</taxon>
        <taxon>Fungi</taxon>
        <taxon>Dikarya</taxon>
        <taxon>Basidiomycota</taxon>
        <taxon>Agaricomycotina</taxon>
        <taxon>Agaricomycetes</taxon>
        <taxon>Agaricomycetidae</taxon>
        <taxon>Agaricales</taxon>
        <taxon>Marasmiineae</taxon>
        <taxon>Mycenaceae</taxon>
        <taxon>Mycena</taxon>
    </lineage>
</organism>
<evidence type="ECO:0000313" key="2">
    <source>
        <dbReference type="Proteomes" id="UP000815677"/>
    </source>
</evidence>
<sequence>MAPMQRCWRSRTRCWRNTMLPKRVTTGRSQVKVAQPWTDDRPEPMEILARLAGNTSFRLPSSGGRASVTNEDVAHALGCVQDRLAQMLALAIATGSTKEWPSIQRLAAPRLLSQLQADRRTRSLVAGFNRYRARLVLHDAFHDLVCGRTLSWREAARLCRMAQQPYRDLHGAVTGFLQTEAVAAAHAAARALFGQGH</sequence>
<name>A0ABQ0KXY0_MYCCL</name>
<proteinExistence type="predicted"/>
<dbReference type="Proteomes" id="UP000815677">
    <property type="component" value="Unassembled WGS sequence"/>
</dbReference>
<dbReference type="EMBL" id="DF839222">
    <property type="protein sequence ID" value="GAT43705.1"/>
    <property type="molecule type" value="Genomic_DNA"/>
</dbReference>
<keyword evidence="2" id="KW-1185">Reference proteome</keyword>
<accession>A0ABQ0KXY0</accession>
<evidence type="ECO:0000313" key="1">
    <source>
        <dbReference type="EMBL" id="GAT43705.1"/>
    </source>
</evidence>
<protein>
    <submittedName>
        <fullName evidence="1">Uncharacterized protein</fullName>
    </submittedName>
</protein>
<gene>
    <name evidence="1" type="ORF">MCHLO_01375</name>
</gene>
<reference evidence="1" key="1">
    <citation type="submission" date="2014-09" db="EMBL/GenBank/DDBJ databases">
        <title>Genome sequence of the luminous mushroom Mycena chlorophos for searching fungal bioluminescence genes.</title>
        <authorList>
            <person name="Tanaka Y."/>
            <person name="Kasuga D."/>
            <person name="Oba Y."/>
            <person name="Hase S."/>
            <person name="Sato K."/>
            <person name="Oba Y."/>
            <person name="Sakakibara Y."/>
        </authorList>
    </citation>
    <scope>NUCLEOTIDE SEQUENCE</scope>
</reference>